<keyword evidence="2" id="KW-1185">Reference proteome</keyword>
<evidence type="ECO:0000313" key="1">
    <source>
        <dbReference type="EMBL" id="TVM19932.1"/>
    </source>
</evidence>
<proteinExistence type="predicted"/>
<comment type="caution">
    <text evidence="1">The sequence shown here is derived from an EMBL/GenBank/DDBJ whole genome shotgun (WGS) entry which is preliminary data.</text>
</comment>
<dbReference type="OrthoDB" id="9803995at2"/>
<dbReference type="AlphaFoldDB" id="A0A7M3MKL1"/>
<sequence length="245" mass="25172">MTESTTTLAAILQDAYTAGYAAPAFVIRSMEHGLSGIEAAASEGAPLVLVLNASDFPASSWKDVCTTLANSARAAYGEDFAFALALQGLDDSSLIPQASTAGFALCAAMDADAGAIRDAGMHALRGSPLDCLAQSSATAGDIFAFEPGHMPELGDLVRATSLLPNIPLALRPDADALAPGEPAEATFFPGREHPIRAAVRTGVCLVIFEADGAPTPQLVAEAARLTAAQGAARLMERSTQSLRES</sequence>
<name>A0A7M3MKL1_9BACT</name>
<dbReference type="RefSeq" id="WP_144301393.1">
    <property type="nucleotide sequence ID" value="NZ_QMIE01000001.1"/>
</dbReference>
<organism evidence="1 2">
    <name type="scientific">Oceanidesulfovibrio indonesiensis</name>
    <dbReference type="NCBI Taxonomy" id="54767"/>
    <lineage>
        <taxon>Bacteria</taxon>
        <taxon>Pseudomonadati</taxon>
        <taxon>Thermodesulfobacteriota</taxon>
        <taxon>Desulfovibrionia</taxon>
        <taxon>Desulfovibrionales</taxon>
        <taxon>Desulfovibrionaceae</taxon>
        <taxon>Oceanidesulfovibrio</taxon>
    </lineage>
</organism>
<evidence type="ECO:0000313" key="2">
    <source>
        <dbReference type="Proteomes" id="UP000448292"/>
    </source>
</evidence>
<reference evidence="1 2" key="1">
    <citation type="submission" date="2018-06" db="EMBL/GenBank/DDBJ databases">
        <title>Complete genome of Desulfovibrio indonesiensis P37SLT.</title>
        <authorList>
            <person name="Crispim J.S."/>
            <person name="Vidigal P.M.P."/>
            <person name="Silva L.C.F."/>
            <person name="Laguardia C.N."/>
            <person name="Araujo L.C."/>
            <person name="Dias R.S."/>
            <person name="Sousa M.P."/>
            <person name="Paula S.O."/>
            <person name="Silva C."/>
        </authorList>
    </citation>
    <scope>NUCLEOTIDE SEQUENCE [LARGE SCALE GENOMIC DNA]</scope>
    <source>
        <strain evidence="1 2">P37SLT</strain>
    </source>
</reference>
<dbReference type="EMBL" id="QMIE01000001">
    <property type="protein sequence ID" value="TVM19932.1"/>
    <property type="molecule type" value="Genomic_DNA"/>
</dbReference>
<protein>
    <submittedName>
        <fullName evidence="1">Uncharacterized protein</fullName>
    </submittedName>
</protein>
<dbReference type="Proteomes" id="UP000448292">
    <property type="component" value="Unassembled WGS sequence"/>
</dbReference>
<accession>A0A7M3MKL1</accession>
<gene>
    <name evidence="1" type="ORF">DPQ33_01520</name>
</gene>